<proteinExistence type="predicted"/>
<feature type="chain" id="PRO_5042290845" description="Secreted protein" evidence="1">
    <location>
        <begin position="28"/>
        <end position="79"/>
    </location>
</feature>
<gene>
    <name evidence="2" type="ORF">P5673_003473</name>
</gene>
<name>A0AAD9VEZ8_ACRCE</name>
<reference evidence="2" key="2">
    <citation type="journal article" date="2023" name="Science">
        <title>Genomic signatures of disease resistance in endangered staghorn corals.</title>
        <authorList>
            <person name="Vollmer S.V."/>
            <person name="Selwyn J.D."/>
            <person name="Despard B.A."/>
            <person name="Roesel C.L."/>
        </authorList>
    </citation>
    <scope>NUCLEOTIDE SEQUENCE</scope>
    <source>
        <strain evidence="2">K2</strain>
    </source>
</reference>
<keyword evidence="1" id="KW-0732">Signal</keyword>
<evidence type="ECO:0000256" key="1">
    <source>
        <dbReference type="SAM" id="SignalP"/>
    </source>
</evidence>
<evidence type="ECO:0000313" key="3">
    <source>
        <dbReference type="Proteomes" id="UP001249851"/>
    </source>
</evidence>
<evidence type="ECO:0000313" key="2">
    <source>
        <dbReference type="EMBL" id="KAK2572041.1"/>
    </source>
</evidence>
<keyword evidence="3" id="KW-1185">Reference proteome</keyword>
<dbReference type="AlphaFoldDB" id="A0AAD9VEZ8"/>
<dbReference type="EMBL" id="JARQWQ010000005">
    <property type="protein sequence ID" value="KAK2572041.1"/>
    <property type="molecule type" value="Genomic_DNA"/>
</dbReference>
<organism evidence="2 3">
    <name type="scientific">Acropora cervicornis</name>
    <name type="common">Staghorn coral</name>
    <dbReference type="NCBI Taxonomy" id="6130"/>
    <lineage>
        <taxon>Eukaryota</taxon>
        <taxon>Metazoa</taxon>
        <taxon>Cnidaria</taxon>
        <taxon>Anthozoa</taxon>
        <taxon>Hexacorallia</taxon>
        <taxon>Scleractinia</taxon>
        <taxon>Astrocoeniina</taxon>
        <taxon>Acroporidae</taxon>
        <taxon>Acropora</taxon>
    </lineage>
</organism>
<comment type="caution">
    <text evidence="2">The sequence shown here is derived from an EMBL/GenBank/DDBJ whole genome shotgun (WGS) entry which is preliminary data.</text>
</comment>
<accession>A0AAD9VEZ8</accession>
<reference evidence="2" key="1">
    <citation type="journal article" date="2023" name="G3 (Bethesda)">
        <title>Whole genome assembly and annotation of the endangered Caribbean coral Acropora cervicornis.</title>
        <authorList>
            <person name="Selwyn J.D."/>
            <person name="Vollmer S.V."/>
        </authorList>
    </citation>
    <scope>NUCLEOTIDE SEQUENCE</scope>
    <source>
        <strain evidence="2">K2</strain>
    </source>
</reference>
<protein>
    <recommendedName>
        <fullName evidence="4">Secreted protein</fullName>
    </recommendedName>
</protein>
<evidence type="ECO:0008006" key="4">
    <source>
        <dbReference type="Google" id="ProtNLM"/>
    </source>
</evidence>
<feature type="signal peptide" evidence="1">
    <location>
        <begin position="1"/>
        <end position="27"/>
    </location>
</feature>
<dbReference type="Proteomes" id="UP001249851">
    <property type="component" value="Unassembled WGS sequence"/>
</dbReference>
<sequence length="79" mass="9178">MYLLYLITAWQALSLLYWEMDYSSVECIVCKLLNSCLVEMKAANEKLEAITAPSGNIWYSSFFSRQPIDNWTILPFEIS</sequence>